<feature type="domain" description="RNA polymerase sigma factor 70 region 4 type 2" evidence="8">
    <location>
        <begin position="136"/>
        <end position="187"/>
    </location>
</feature>
<protein>
    <recommendedName>
        <fullName evidence="6">RNA polymerase sigma factor</fullName>
    </recommendedName>
</protein>
<organism evidence="9 10">
    <name type="scientific">Bacillus infantis</name>
    <dbReference type="NCBI Taxonomy" id="324767"/>
    <lineage>
        <taxon>Bacteria</taxon>
        <taxon>Bacillati</taxon>
        <taxon>Bacillota</taxon>
        <taxon>Bacilli</taxon>
        <taxon>Bacillales</taxon>
        <taxon>Bacillaceae</taxon>
        <taxon>Bacillus</taxon>
    </lineage>
</organism>
<dbReference type="AlphaFoldDB" id="A0A5D4RM33"/>
<dbReference type="Pfam" id="PF04542">
    <property type="entry name" value="Sigma70_r2"/>
    <property type="match status" value="1"/>
</dbReference>
<dbReference type="InterPro" id="IPR013324">
    <property type="entry name" value="RNA_pol_sigma_r3/r4-like"/>
</dbReference>
<sequence>MLRLYYKRLFKQQGGEYLNPDIIRDWQKLAKDEAIEYAMDLYGEKLKRFIYTYTKSWTQTEDVLQEVFLSVYMNLDNFKGESSFKTWIYRIAANKCKDHLRSWHYLHFQLTDKLFWFDRRERSAEDELVEKAGQDRLMENILKLPVKYRESILLYYVKEFSMPEIAGILDLHIETVKTRIRRGREKLKVFYSEEEGNEFSG</sequence>
<dbReference type="InterPro" id="IPR036388">
    <property type="entry name" value="WH-like_DNA-bd_sf"/>
</dbReference>
<keyword evidence="3 6" id="KW-0731">Sigma factor</keyword>
<evidence type="ECO:0000259" key="7">
    <source>
        <dbReference type="Pfam" id="PF04542"/>
    </source>
</evidence>
<dbReference type="InterPro" id="IPR013249">
    <property type="entry name" value="RNA_pol_sigma70_r4_t2"/>
</dbReference>
<dbReference type="SUPFAM" id="SSF88946">
    <property type="entry name" value="Sigma2 domain of RNA polymerase sigma factors"/>
    <property type="match status" value="1"/>
</dbReference>
<keyword evidence="5 6" id="KW-0804">Transcription</keyword>
<evidence type="ECO:0000256" key="3">
    <source>
        <dbReference type="ARBA" id="ARBA00023082"/>
    </source>
</evidence>
<evidence type="ECO:0000313" key="10">
    <source>
        <dbReference type="Proteomes" id="UP000322139"/>
    </source>
</evidence>
<comment type="similarity">
    <text evidence="1 6">Belongs to the sigma-70 factor family. ECF subfamily.</text>
</comment>
<dbReference type="NCBIfam" id="TIGR02937">
    <property type="entry name" value="sigma70-ECF"/>
    <property type="match status" value="1"/>
</dbReference>
<accession>A0A5D4RM33</accession>
<dbReference type="InterPro" id="IPR013325">
    <property type="entry name" value="RNA_pol_sigma_r2"/>
</dbReference>
<dbReference type="GO" id="GO:0016987">
    <property type="term" value="F:sigma factor activity"/>
    <property type="evidence" value="ECO:0007669"/>
    <property type="project" value="UniProtKB-KW"/>
</dbReference>
<name>A0A5D4RM33_9BACI</name>
<dbReference type="GO" id="GO:0003677">
    <property type="term" value="F:DNA binding"/>
    <property type="evidence" value="ECO:0007669"/>
    <property type="project" value="UniProtKB-KW"/>
</dbReference>
<dbReference type="Gene3D" id="1.10.10.10">
    <property type="entry name" value="Winged helix-like DNA-binding domain superfamily/Winged helix DNA-binding domain"/>
    <property type="match status" value="1"/>
</dbReference>
<dbReference type="GO" id="GO:0006352">
    <property type="term" value="P:DNA-templated transcription initiation"/>
    <property type="evidence" value="ECO:0007669"/>
    <property type="project" value="InterPro"/>
</dbReference>
<dbReference type="InterPro" id="IPR000838">
    <property type="entry name" value="RNA_pol_sigma70_ECF_CS"/>
</dbReference>
<gene>
    <name evidence="9" type="ORF">FZD51_00135</name>
</gene>
<dbReference type="EMBL" id="VTER01000001">
    <property type="protein sequence ID" value="TYS51899.1"/>
    <property type="molecule type" value="Genomic_DNA"/>
</dbReference>
<evidence type="ECO:0000256" key="5">
    <source>
        <dbReference type="ARBA" id="ARBA00023163"/>
    </source>
</evidence>
<evidence type="ECO:0000256" key="1">
    <source>
        <dbReference type="ARBA" id="ARBA00010641"/>
    </source>
</evidence>
<dbReference type="InterPro" id="IPR014284">
    <property type="entry name" value="RNA_pol_sigma-70_dom"/>
</dbReference>
<proteinExistence type="inferred from homology"/>
<dbReference type="SUPFAM" id="SSF88659">
    <property type="entry name" value="Sigma3 and sigma4 domains of RNA polymerase sigma factors"/>
    <property type="match status" value="1"/>
</dbReference>
<feature type="domain" description="RNA polymerase sigma-70 region 2" evidence="7">
    <location>
        <begin position="42"/>
        <end position="102"/>
    </location>
</feature>
<dbReference type="PANTHER" id="PTHR43133:SF60">
    <property type="entry name" value="RNA POLYMERASE SIGMA FACTOR SIGV"/>
    <property type="match status" value="1"/>
</dbReference>
<evidence type="ECO:0000256" key="2">
    <source>
        <dbReference type="ARBA" id="ARBA00023015"/>
    </source>
</evidence>
<reference evidence="9 10" key="1">
    <citation type="submission" date="2019-08" db="EMBL/GenBank/DDBJ databases">
        <title>Bacillus genomes from the desert of Cuatro Cienegas, Coahuila.</title>
        <authorList>
            <person name="Olmedo-Alvarez G."/>
        </authorList>
    </citation>
    <scope>NUCLEOTIDE SEQUENCE [LARGE SCALE GENOMIC DNA]</scope>
    <source>
        <strain evidence="9 10">CH446_14T</strain>
    </source>
</reference>
<dbReference type="InterPro" id="IPR039425">
    <property type="entry name" value="RNA_pol_sigma-70-like"/>
</dbReference>
<dbReference type="PROSITE" id="PS01063">
    <property type="entry name" value="SIGMA70_ECF"/>
    <property type="match status" value="1"/>
</dbReference>
<comment type="caution">
    <text evidence="9">The sequence shown here is derived from an EMBL/GenBank/DDBJ whole genome shotgun (WGS) entry which is preliminary data.</text>
</comment>
<dbReference type="Gene3D" id="1.10.1740.10">
    <property type="match status" value="1"/>
</dbReference>
<dbReference type="GO" id="GO:0006950">
    <property type="term" value="P:response to stress"/>
    <property type="evidence" value="ECO:0007669"/>
    <property type="project" value="UniProtKB-ARBA"/>
</dbReference>
<evidence type="ECO:0000259" key="8">
    <source>
        <dbReference type="Pfam" id="PF08281"/>
    </source>
</evidence>
<keyword evidence="4 6" id="KW-0238">DNA-binding</keyword>
<dbReference type="CDD" id="cd06171">
    <property type="entry name" value="Sigma70_r4"/>
    <property type="match status" value="1"/>
</dbReference>
<dbReference type="Pfam" id="PF08281">
    <property type="entry name" value="Sigma70_r4_2"/>
    <property type="match status" value="1"/>
</dbReference>
<dbReference type="InterPro" id="IPR007627">
    <property type="entry name" value="RNA_pol_sigma70_r2"/>
</dbReference>
<evidence type="ECO:0000256" key="6">
    <source>
        <dbReference type="RuleBase" id="RU000716"/>
    </source>
</evidence>
<dbReference type="PANTHER" id="PTHR43133">
    <property type="entry name" value="RNA POLYMERASE ECF-TYPE SIGMA FACTO"/>
    <property type="match status" value="1"/>
</dbReference>
<evidence type="ECO:0000256" key="4">
    <source>
        <dbReference type="ARBA" id="ARBA00023125"/>
    </source>
</evidence>
<dbReference type="Proteomes" id="UP000322139">
    <property type="component" value="Unassembled WGS sequence"/>
</dbReference>
<keyword evidence="2 6" id="KW-0805">Transcription regulation</keyword>
<evidence type="ECO:0000313" key="9">
    <source>
        <dbReference type="EMBL" id="TYS51899.1"/>
    </source>
</evidence>